<dbReference type="Proteomes" id="UP000198683">
    <property type="component" value="Unassembled WGS sequence"/>
</dbReference>
<dbReference type="AlphaFoldDB" id="A0A1G9M3A1"/>
<accession>A0A1G9M3A1</accession>
<evidence type="ECO:0008006" key="3">
    <source>
        <dbReference type="Google" id="ProtNLM"/>
    </source>
</evidence>
<dbReference type="Gene3D" id="6.10.250.2540">
    <property type="match status" value="1"/>
</dbReference>
<organism evidence="1 2">
    <name type="scientific">Nonomuraea maritima</name>
    <dbReference type="NCBI Taxonomy" id="683260"/>
    <lineage>
        <taxon>Bacteria</taxon>
        <taxon>Bacillati</taxon>
        <taxon>Actinomycetota</taxon>
        <taxon>Actinomycetes</taxon>
        <taxon>Streptosporangiales</taxon>
        <taxon>Streptosporangiaceae</taxon>
        <taxon>Nonomuraea</taxon>
    </lineage>
</organism>
<proteinExistence type="predicted"/>
<evidence type="ECO:0000313" key="2">
    <source>
        <dbReference type="Proteomes" id="UP000198683"/>
    </source>
</evidence>
<evidence type="ECO:0000313" key="1">
    <source>
        <dbReference type="EMBL" id="SDL68603.1"/>
    </source>
</evidence>
<protein>
    <recommendedName>
        <fullName evidence="3">t-SNARE coiled-coil homology domain-containing protein</fullName>
    </recommendedName>
</protein>
<dbReference type="OrthoDB" id="3533321at2"/>
<name>A0A1G9M3A1_9ACTN</name>
<sequence>MELAQDLTERINGVANHLKRLDARVEKRFEAIDQRFEAMDRQFEAIDQRFVAIDRRFDGLDRRLDAMDRQFEAIDVQFGEVGKRLDTLESTQQGMVTMQAEMMQVLLGIQRKLDVN</sequence>
<dbReference type="STRING" id="683260.SAMN05421874_1271"/>
<gene>
    <name evidence="1" type="ORF">SAMN05421874_1271</name>
</gene>
<keyword evidence="2" id="KW-1185">Reference proteome</keyword>
<dbReference type="Gene3D" id="3.90.20.10">
    <property type="match status" value="1"/>
</dbReference>
<dbReference type="SUPFAM" id="SSF57997">
    <property type="entry name" value="Tropomyosin"/>
    <property type="match status" value="1"/>
</dbReference>
<dbReference type="RefSeq" id="WP_090771793.1">
    <property type="nucleotide sequence ID" value="NZ_FNFB01000027.1"/>
</dbReference>
<reference evidence="1 2" key="1">
    <citation type="submission" date="2016-10" db="EMBL/GenBank/DDBJ databases">
        <authorList>
            <person name="de Groot N.N."/>
        </authorList>
    </citation>
    <scope>NUCLEOTIDE SEQUENCE [LARGE SCALE GENOMIC DNA]</scope>
    <source>
        <strain evidence="1 2">CGMCC 4.5681</strain>
    </source>
</reference>
<dbReference type="EMBL" id="FNFB01000027">
    <property type="protein sequence ID" value="SDL68603.1"/>
    <property type="molecule type" value="Genomic_DNA"/>
</dbReference>